<protein>
    <submittedName>
        <fullName evidence="3">Uncharacterized protein</fullName>
    </submittedName>
</protein>
<keyword evidence="2" id="KW-0472">Membrane</keyword>
<proteinExistence type="predicted"/>
<reference evidence="3" key="1">
    <citation type="submission" date="2014-09" db="EMBL/GenBank/DDBJ databases">
        <authorList>
            <person name="Magalhaes I.L.F."/>
            <person name="Oliveira U."/>
            <person name="Santos F.R."/>
            <person name="Vidigal T.H.D.A."/>
            <person name="Brescovit A.D."/>
            <person name="Santos A.J."/>
        </authorList>
    </citation>
    <scope>NUCLEOTIDE SEQUENCE</scope>
    <source>
        <tissue evidence="3">Shoot tissue taken approximately 20 cm above the soil surface</tissue>
    </source>
</reference>
<feature type="transmembrane region" description="Helical" evidence="2">
    <location>
        <begin position="155"/>
        <end position="178"/>
    </location>
</feature>
<sequence length="189" mass="21062">MDTLNLVCSDIFCRWVGATSEFLSALHDSSYMHWQKAQDQVLHSSLESSIDKSPYVNIMEDGMVAPVTIDGPVNGGSPSNHTVDEVELSDAVGVKQQNEVSTENHNEHASGMDSKSPARSANQQGDDHYGNKLHEIITPVKRSINQLTRYQGRSVWLLAYIAFVTSWPLLGSLAFITFRKKFRNPLRAK</sequence>
<keyword evidence="2" id="KW-0812">Transmembrane</keyword>
<keyword evidence="2" id="KW-1133">Transmembrane helix</keyword>
<evidence type="ECO:0000256" key="1">
    <source>
        <dbReference type="SAM" id="MobiDB-lite"/>
    </source>
</evidence>
<reference evidence="3" key="2">
    <citation type="journal article" date="2015" name="Data Brief">
        <title>Shoot transcriptome of the giant reed, Arundo donax.</title>
        <authorList>
            <person name="Barrero R.A."/>
            <person name="Guerrero F.D."/>
            <person name="Moolhuijzen P."/>
            <person name="Goolsby J.A."/>
            <person name="Tidwell J."/>
            <person name="Bellgard S.E."/>
            <person name="Bellgard M.I."/>
        </authorList>
    </citation>
    <scope>NUCLEOTIDE SEQUENCE</scope>
    <source>
        <tissue evidence="3">Shoot tissue taken approximately 20 cm above the soil surface</tissue>
    </source>
</reference>
<name>A0A0A9DEG8_ARUDO</name>
<dbReference type="EMBL" id="GBRH01213850">
    <property type="protein sequence ID" value="JAD84045.1"/>
    <property type="molecule type" value="Transcribed_RNA"/>
</dbReference>
<organism evidence="3">
    <name type="scientific">Arundo donax</name>
    <name type="common">Giant reed</name>
    <name type="synonym">Donax arundinaceus</name>
    <dbReference type="NCBI Taxonomy" id="35708"/>
    <lineage>
        <taxon>Eukaryota</taxon>
        <taxon>Viridiplantae</taxon>
        <taxon>Streptophyta</taxon>
        <taxon>Embryophyta</taxon>
        <taxon>Tracheophyta</taxon>
        <taxon>Spermatophyta</taxon>
        <taxon>Magnoliopsida</taxon>
        <taxon>Liliopsida</taxon>
        <taxon>Poales</taxon>
        <taxon>Poaceae</taxon>
        <taxon>PACMAD clade</taxon>
        <taxon>Arundinoideae</taxon>
        <taxon>Arundineae</taxon>
        <taxon>Arundo</taxon>
    </lineage>
</organism>
<feature type="region of interest" description="Disordered" evidence="1">
    <location>
        <begin position="97"/>
        <end position="129"/>
    </location>
</feature>
<evidence type="ECO:0000313" key="3">
    <source>
        <dbReference type="EMBL" id="JAD84045.1"/>
    </source>
</evidence>
<evidence type="ECO:0000256" key="2">
    <source>
        <dbReference type="SAM" id="Phobius"/>
    </source>
</evidence>
<accession>A0A0A9DEG8</accession>
<dbReference type="AlphaFoldDB" id="A0A0A9DEG8"/>